<name>A0A9P8TNZ9_WICPI</name>
<feature type="region of interest" description="Disordered" evidence="1">
    <location>
        <begin position="1"/>
        <end position="69"/>
    </location>
</feature>
<feature type="compositionally biased region" description="Polar residues" evidence="1">
    <location>
        <begin position="1"/>
        <end position="10"/>
    </location>
</feature>
<gene>
    <name evidence="2" type="ORF">WICPIJ_003314</name>
</gene>
<proteinExistence type="predicted"/>
<evidence type="ECO:0000256" key="1">
    <source>
        <dbReference type="SAM" id="MobiDB-lite"/>
    </source>
</evidence>
<evidence type="ECO:0000313" key="3">
    <source>
        <dbReference type="Proteomes" id="UP000774326"/>
    </source>
</evidence>
<protein>
    <submittedName>
        <fullName evidence="2">Uncharacterized protein</fullName>
    </submittedName>
</protein>
<reference evidence="2" key="1">
    <citation type="journal article" date="2021" name="Open Biol.">
        <title>Shared evolutionary footprints suggest mitochondrial oxidative damage underlies multiple complex I losses in fungi.</title>
        <authorList>
            <person name="Schikora-Tamarit M.A."/>
            <person name="Marcet-Houben M."/>
            <person name="Nosek J."/>
            <person name="Gabaldon T."/>
        </authorList>
    </citation>
    <scope>NUCLEOTIDE SEQUENCE</scope>
    <source>
        <strain evidence="2">CBS2887</strain>
    </source>
</reference>
<dbReference type="AlphaFoldDB" id="A0A9P8TNZ9"/>
<organism evidence="2 3">
    <name type="scientific">Wickerhamomyces pijperi</name>
    <name type="common">Yeast</name>
    <name type="synonym">Pichia pijperi</name>
    <dbReference type="NCBI Taxonomy" id="599730"/>
    <lineage>
        <taxon>Eukaryota</taxon>
        <taxon>Fungi</taxon>
        <taxon>Dikarya</taxon>
        <taxon>Ascomycota</taxon>
        <taxon>Saccharomycotina</taxon>
        <taxon>Saccharomycetes</taxon>
        <taxon>Phaffomycetales</taxon>
        <taxon>Wickerhamomycetaceae</taxon>
        <taxon>Wickerhamomyces</taxon>
    </lineage>
</organism>
<dbReference type="Proteomes" id="UP000774326">
    <property type="component" value="Unassembled WGS sequence"/>
</dbReference>
<reference evidence="2" key="2">
    <citation type="submission" date="2021-01" db="EMBL/GenBank/DDBJ databases">
        <authorList>
            <person name="Schikora-Tamarit M.A."/>
        </authorList>
    </citation>
    <scope>NUCLEOTIDE SEQUENCE</scope>
    <source>
        <strain evidence="2">CBS2887</strain>
    </source>
</reference>
<feature type="compositionally biased region" description="Basic and acidic residues" evidence="1">
    <location>
        <begin position="51"/>
        <end position="69"/>
    </location>
</feature>
<keyword evidence="3" id="KW-1185">Reference proteome</keyword>
<dbReference type="EMBL" id="JAEUBG010001830">
    <property type="protein sequence ID" value="KAH3685714.1"/>
    <property type="molecule type" value="Genomic_DNA"/>
</dbReference>
<accession>A0A9P8TNZ9</accession>
<comment type="caution">
    <text evidence="2">The sequence shown here is derived from an EMBL/GenBank/DDBJ whole genome shotgun (WGS) entry which is preliminary data.</text>
</comment>
<sequence length="201" mass="23026">MSQSPMSIRQSGFDRPGEELFDNDSNLERESSPNTPPPPEADTNSTFNKSQRYEEDSTDDKSALHEKSSSKQSILSEFDLLNVCIAKRKHTRNSRKPNRFLEPQEPNIAEKRISQSEFSQNGTSLLCSKAYKKETSENKPRDLFYIRNRVLRGVSRRRLEEGLTQVKSGRVGLKSMLMMDCMEWVFNPDDKTVDGVSMIKP</sequence>
<evidence type="ECO:0000313" key="2">
    <source>
        <dbReference type="EMBL" id="KAH3685714.1"/>
    </source>
</evidence>